<dbReference type="InterPro" id="IPR036621">
    <property type="entry name" value="Anticodon-bd_dom_sf"/>
</dbReference>
<dbReference type="EMBL" id="JAGQLL010000076">
    <property type="protein sequence ID" value="MCA9380511.1"/>
    <property type="molecule type" value="Genomic_DNA"/>
</dbReference>
<dbReference type="GO" id="GO:0070062">
    <property type="term" value="C:extracellular exosome"/>
    <property type="evidence" value="ECO:0007669"/>
    <property type="project" value="UniProtKB-ARBA"/>
</dbReference>
<organism evidence="9 10">
    <name type="scientific">Candidatus Dojkabacteria bacterium</name>
    <dbReference type="NCBI Taxonomy" id="2099670"/>
    <lineage>
        <taxon>Bacteria</taxon>
        <taxon>Candidatus Dojkabacteria</taxon>
    </lineage>
</organism>
<dbReference type="SUPFAM" id="SSF52954">
    <property type="entry name" value="Class II aaRS ABD-related"/>
    <property type="match status" value="1"/>
</dbReference>
<evidence type="ECO:0000256" key="6">
    <source>
        <dbReference type="ARBA" id="ARBA00022917"/>
    </source>
</evidence>
<dbReference type="InterPro" id="IPR006195">
    <property type="entry name" value="aa-tRNA-synth_II"/>
</dbReference>
<evidence type="ECO:0000256" key="5">
    <source>
        <dbReference type="ARBA" id="ARBA00022840"/>
    </source>
</evidence>
<dbReference type="InterPro" id="IPR045864">
    <property type="entry name" value="aa-tRNA-synth_II/BPL/LPL"/>
</dbReference>
<name>A0A955I9Y4_9BACT</name>
<keyword evidence="3 9" id="KW-0436">Ligase</keyword>
<dbReference type="PANTHER" id="PTHR10745">
    <property type="entry name" value="GLYCYL-TRNA SYNTHETASE/DNA POLYMERASE SUBUNIT GAMMA-2"/>
    <property type="match status" value="1"/>
</dbReference>
<evidence type="ECO:0000259" key="8">
    <source>
        <dbReference type="PROSITE" id="PS50862"/>
    </source>
</evidence>
<dbReference type="Gene3D" id="3.40.50.800">
    <property type="entry name" value="Anticodon-binding domain"/>
    <property type="match status" value="1"/>
</dbReference>
<keyword evidence="6" id="KW-0648">Protein biosynthesis</keyword>
<dbReference type="Gene3D" id="3.30.40.230">
    <property type="match status" value="1"/>
</dbReference>
<dbReference type="InterPro" id="IPR027031">
    <property type="entry name" value="Gly-tRNA_synthase/POLG2"/>
</dbReference>
<evidence type="ECO:0000256" key="3">
    <source>
        <dbReference type="ARBA" id="ARBA00022598"/>
    </source>
</evidence>
<reference evidence="9" key="1">
    <citation type="submission" date="2020-04" db="EMBL/GenBank/DDBJ databases">
        <authorList>
            <person name="Zhang T."/>
        </authorList>
    </citation>
    <scope>NUCLEOTIDE SEQUENCE</scope>
    <source>
        <strain evidence="9">HKST-UBA15</strain>
    </source>
</reference>
<dbReference type="Pfam" id="PF03129">
    <property type="entry name" value="HGTP_anticodon"/>
    <property type="match status" value="1"/>
</dbReference>
<dbReference type="PANTHER" id="PTHR10745:SF8">
    <property type="entry name" value="DNA POLYMERASE SUBUNIT GAMMA-2, MITOCHONDRIAL"/>
    <property type="match status" value="1"/>
</dbReference>
<dbReference type="GO" id="GO:0004081">
    <property type="term" value="F:bis(5'-nucleosyl)-tetraphosphatase (asymmetrical) activity"/>
    <property type="evidence" value="ECO:0007669"/>
    <property type="project" value="UniProtKB-ARBA"/>
</dbReference>
<feature type="domain" description="Aminoacyl-transfer RNA synthetases class-II family profile" evidence="8">
    <location>
        <begin position="9"/>
        <end position="373"/>
    </location>
</feature>
<gene>
    <name evidence="9" type="ORF">KC675_05010</name>
</gene>
<dbReference type="NCBIfam" id="TIGR00389">
    <property type="entry name" value="glyS_dimeric"/>
    <property type="match status" value="1"/>
</dbReference>
<evidence type="ECO:0000313" key="9">
    <source>
        <dbReference type="EMBL" id="MCA9380511.1"/>
    </source>
</evidence>
<reference evidence="9" key="2">
    <citation type="journal article" date="2021" name="Microbiome">
        <title>Successional dynamics and alternative stable states in a saline activated sludge microbial community over 9 years.</title>
        <authorList>
            <person name="Wang Y."/>
            <person name="Ye J."/>
            <person name="Ju F."/>
            <person name="Liu L."/>
            <person name="Boyd J.A."/>
            <person name="Deng Y."/>
            <person name="Parks D.H."/>
            <person name="Jiang X."/>
            <person name="Yin X."/>
            <person name="Woodcroft B.J."/>
            <person name="Tyson G.W."/>
            <person name="Hugenholtz P."/>
            <person name="Polz M.F."/>
            <person name="Zhang T."/>
        </authorList>
    </citation>
    <scope>NUCLEOTIDE SEQUENCE</scope>
    <source>
        <strain evidence="9">HKST-UBA15</strain>
    </source>
</reference>
<evidence type="ECO:0000313" key="10">
    <source>
        <dbReference type="Proteomes" id="UP000745577"/>
    </source>
</evidence>
<keyword evidence="7" id="KW-0030">Aminoacyl-tRNA synthetase</keyword>
<dbReference type="InterPro" id="IPR002315">
    <property type="entry name" value="tRNA-synt_gly"/>
</dbReference>
<dbReference type="EC" id="6.1.1.14" evidence="1"/>
<protein>
    <recommendedName>
        <fullName evidence="1">glycine--tRNA ligase</fullName>
        <ecNumber evidence="1">6.1.1.14</ecNumber>
    </recommendedName>
</protein>
<dbReference type="Proteomes" id="UP000745577">
    <property type="component" value="Unassembled WGS sequence"/>
</dbReference>
<sequence length="468" mass="54459">MINDNKLENVVAMSKRRGFIFPSSEIYGGLANTYDFGPYGTMLKENIRQLWIKKFINDNDNIHQIDSSVIINPAVWEASGHVSNFADVMVEDVENKKRYRADHIIEEHFEKKGEELKVDGKSAEELDNIIKSEGIKSPDGNNFTDAKKYNTLFETEIGIISGSKNKAYLRGEIAQGIFMNYKNIIDSIHPKLPFGIAQTGKAFRNEITAGKFTFRTLEFDLMEFEYFFDNNKDDWNELFEYWKSQIEEFVLSIGIKRESFRWRAHEEFELSHYSSRTEDLEYIFPWGPKELFAVAYRSDFDLKNHQEKSGKNLEFVYPDGSKKIPHVIEPTFGLSRAITVILMDAYHEEEIEDENGPTGRSRVVLKLAKNLAPIKLSIFPLQKDEKIQSLAKEIYKDIKEKFSTEYQDSGNIGKMYRKQDEIGTPYCVTVDYETIEDRKVTVRDRDTMKQERVEIDKLEEYISKGLKQ</sequence>
<evidence type="ECO:0000256" key="2">
    <source>
        <dbReference type="ARBA" id="ARBA00022490"/>
    </source>
</evidence>
<comment type="caution">
    <text evidence="9">The sequence shown here is derived from an EMBL/GenBank/DDBJ whole genome shotgun (WGS) entry which is preliminary data.</text>
</comment>
<evidence type="ECO:0000256" key="4">
    <source>
        <dbReference type="ARBA" id="ARBA00022741"/>
    </source>
</evidence>
<dbReference type="PRINTS" id="PR01043">
    <property type="entry name" value="TRNASYNTHGLY"/>
</dbReference>
<accession>A0A955I9Y4</accession>
<dbReference type="GO" id="GO:0006426">
    <property type="term" value="P:glycyl-tRNA aminoacylation"/>
    <property type="evidence" value="ECO:0007669"/>
    <property type="project" value="InterPro"/>
</dbReference>
<dbReference type="GO" id="GO:0005737">
    <property type="term" value="C:cytoplasm"/>
    <property type="evidence" value="ECO:0007669"/>
    <property type="project" value="InterPro"/>
</dbReference>
<dbReference type="AlphaFoldDB" id="A0A955I9Y4"/>
<keyword evidence="5" id="KW-0067">ATP-binding</keyword>
<keyword evidence="2" id="KW-0963">Cytoplasm</keyword>
<dbReference type="NCBIfam" id="NF003211">
    <property type="entry name" value="PRK04173.1"/>
    <property type="match status" value="1"/>
</dbReference>
<dbReference type="PROSITE" id="PS50862">
    <property type="entry name" value="AA_TRNA_LIGASE_II"/>
    <property type="match status" value="1"/>
</dbReference>
<dbReference type="InterPro" id="IPR004154">
    <property type="entry name" value="Anticodon-bd"/>
</dbReference>
<dbReference type="GO" id="GO:0005524">
    <property type="term" value="F:ATP binding"/>
    <property type="evidence" value="ECO:0007669"/>
    <property type="project" value="UniProtKB-KW"/>
</dbReference>
<dbReference type="GO" id="GO:0004820">
    <property type="term" value="F:glycine-tRNA ligase activity"/>
    <property type="evidence" value="ECO:0007669"/>
    <property type="project" value="UniProtKB-EC"/>
</dbReference>
<dbReference type="FunFam" id="3.40.50.800:FF:000002">
    <property type="entry name" value="Glycine--tRNA ligase"/>
    <property type="match status" value="1"/>
</dbReference>
<dbReference type="Gene3D" id="3.30.930.10">
    <property type="entry name" value="Bira Bifunctional Protein, Domain 2"/>
    <property type="match status" value="1"/>
</dbReference>
<dbReference type="SUPFAM" id="SSF55681">
    <property type="entry name" value="Class II aaRS and biotin synthetases"/>
    <property type="match status" value="1"/>
</dbReference>
<evidence type="ECO:0000256" key="7">
    <source>
        <dbReference type="ARBA" id="ARBA00023146"/>
    </source>
</evidence>
<keyword evidence="4" id="KW-0547">Nucleotide-binding</keyword>
<evidence type="ECO:0000256" key="1">
    <source>
        <dbReference type="ARBA" id="ARBA00012829"/>
    </source>
</evidence>
<dbReference type="GO" id="GO:0015966">
    <property type="term" value="P:diadenosine tetraphosphate biosynthetic process"/>
    <property type="evidence" value="ECO:0007669"/>
    <property type="project" value="UniProtKB-ARBA"/>
</dbReference>
<dbReference type="GO" id="GO:1990742">
    <property type="term" value="C:microvesicle"/>
    <property type="evidence" value="ECO:0007669"/>
    <property type="project" value="UniProtKB-ARBA"/>
</dbReference>
<proteinExistence type="predicted"/>